<feature type="transmembrane region" description="Helical" evidence="10">
    <location>
        <begin position="211"/>
        <end position="235"/>
    </location>
</feature>
<evidence type="ECO:0000259" key="11">
    <source>
        <dbReference type="PROSITE" id="PS50893"/>
    </source>
</evidence>
<organism evidence="12 13">
    <name type="scientific">Aromatoleum toluolicum</name>
    <dbReference type="NCBI Taxonomy" id="90060"/>
    <lineage>
        <taxon>Bacteria</taxon>
        <taxon>Pseudomonadati</taxon>
        <taxon>Pseudomonadota</taxon>
        <taxon>Betaproteobacteria</taxon>
        <taxon>Rhodocyclales</taxon>
        <taxon>Rhodocyclaceae</taxon>
        <taxon>Aromatoleum</taxon>
    </lineage>
</organism>
<feature type="transmembrane region" description="Helical" evidence="10">
    <location>
        <begin position="247"/>
        <end position="272"/>
    </location>
</feature>
<evidence type="ECO:0000256" key="4">
    <source>
        <dbReference type="ARBA" id="ARBA00022692"/>
    </source>
</evidence>
<keyword evidence="7 10" id="KW-1133">Transmembrane helix</keyword>
<gene>
    <name evidence="12" type="ORF">GPA27_19045</name>
</gene>
<evidence type="ECO:0000256" key="9">
    <source>
        <dbReference type="SAM" id="MobiDB-lite"/>
    </source>
</evidence>
<feature type="transmembrane region" description="Helical" evidence="10">
    <location>
        <begin position="112"/>
        <end position="130"/>
    </location>
</feature>
<dbReference type="CDD" id="cd06581">
    <property type="entry name" value="TM_PBP1_LivM_like"/>
    <property type="match status" value="1"/>
</dbReference>
<keyword evidence="8 10" id="KW-0472">Membrane</keyword>
<proteinExistence type="predicted"/>
<dbReference type="RefSeq" id="WP_169142078.1">
    <property type="nucleotide sequence ID" value="NZ_WTVS01000045.1"/>
</dbReference>
<keyword evidence="13" id="KW-1185">Reference proteome</keyword>
<evidence type="ECO:0000256" key="5">
    <source>
        <dbReference type="ARBA" id="ARBA00022741"/>
    </source>
</evidence>
<dbReference type="InterPro" id="IPR027417">
    <property type="entry name" value="P-loop_NTPase"/>
</dbReference>
<feature type="transmembrane region" description="Helical" evidence="10">
    <location>
        <begin position="33"/>
        <end position="52"/>
    </location>
</feature>
<feature type="transmembrane region" description="Helical" evidence="10">
    <location>
        <begin position="87"/>
        <end position="105"/>
    </location>
</feature>
<dbReference type="Proteomes" id="UP000634522">
    <property type="component" value="Unassembled WGS sequence"/>
</dbReference>
<keyword evidence="3" id="KW-1003">Cell membrane</keyword>
<dbReference type="Pfam" id="PF02653">
    <property type="entry name" value="BPD_transp_2"/>
    <property type="match status" value="1"/>
</dbReference>
<evidence type="ECO:0000256" key="1">
    <source>
        <dbReference type="ARBA" id="ARBA00004651"/>
    </source>
</evidence>
<accession>A0ABX1NJJ0</accession>
<dbReference type="InterPro" id="IPR032823">
    <property type="entry name" value="BCA_ABC_TP_C"/>
</dbReference>
<dbReference type="SMART" id="SM00382">
    <property type="entry name" value="AAA"/>
    <property type="match status" value="1"/>
</dbReference>
<evidence type="ECO:0000256" key="3">
    <source>
        <dbReference type="ARBA" id="ARBA00022475"/>
    </source>
</evidence>
<dbReference type="Gene3D" id="3.40.50.300">
    <property type="entry name" value="P-loop containing nucleotide triphosphate hydrolases"/>
    <property type="match status" value="1"/>
</dbReference>
<dbReference type="Pfam" id="PF00005">
    <property type="entry name" value="ABC_tran"/>
    <property type="match status" value="1"/>
</dbReference>
<dbReference type="InterPro" id="IPR001851">
    <property type="entry name" value="ABC_transp_permease"/>
</dbReference>
<feature type="domain" description="ABC transporter" evidence="11">
    <location>
        <begin position="352"/>
        <end position="587"/>
    </location>
</feature>
<evidence type="ECO:0000256" key="8">
    <source>
        <dbReference type="ARBA" id="ARBA00023136"/>
    </source>
</evidence>
<dbReference type="Pfam" id="PF12399">
    <property type="entry name" value="BCA_ABC_TP_C"/>
    <property type="match status" value="1"/>
</dbReference>
<dbReference type="EMBL" id="WTVS01000045">
    <property type="protein sequence ID" value="NMF99481.1"/>
    <property type="molecule type" value="Genomic_DNA"/>
</dbReference>
<evidence type="ECO:0000256" key="10">
    <source>
        <dbReference type="SAM" id="Phobius"/>
    </source>
</evidence>
<feature type="transmembrane region" description="Helical" evidence="10">
    <location>
        <begin position="12"/>
        <end position="27"/>
    </location>
</feature>
<protein>
    <submittedName>
        <fullName evidence="12">ATP-binding cassette domain-containing protein</fullName>
    </submittedName>
</protein>
<dbReference type="CDD" id="cd03219">
    <property type="entry name" value="ABC_Mj1267_LivG_branched"/>
    <property type="match status" value="1"/>
</dbReference>
<comment type="subcellular location">
    <subcellularLocation>
        <location evidence="1">Cell membrane</location>
        <topology evidence="1">Multi-pass membrane protein</topology>
    </subcellularLocation>
</comment>
<evidence type="ECO:0000256" key="2">
    <source>
        <dbReference type="ARBA" id="ARBA00022448"/>
    </source>
</evidence>
<keyword evidence="6 12" id="KW-0067">ATP-binding</keyword>
<name>A0ABX1NJJ0_9RHOO</name>
<dbReference type="PANTHER" id="PTHR45772">
    <property type="entry name" value="CONSERVED COMPONENT OF ABC TRANSPORTER FOR NATURAL AMINO ACIDS-RELATED"/>
    <property type="match status" value="1"/>
</dbReference>
<dbReference type="InterPro" id="IPR003593">
    <property type="entry name" value="AAA+_ATPase"/>
</dbReference>
<dbReference type="GO" id="GO:0005524">
    <property type="term" value="F:ATP binding"/>
    <property type="evidence" value="ECO:0007669"/>
    <property type="project" value="UniProtKB-KW"/>
</dbReference>
<evidence type="ECO:0000256" key="6">
    <source>
        <dbReference type="ARBA" id="ARBA00022840"/>
    </source>
</evidence>
<evidence type="ECO:0000313" key="12">
    <source>
        <dbReference type="EMBL" id="NMF99481.1"/>
    </source>
</evidence>
<evidence type="ECO:0000313" key="13">
    <source>
        <dbReference type="Proteomes" id="UP000634522"/>
    </source>
</evidence>
<feature type="transmembrane region" description="Helical" evidence="10">
    <location>
        <begin position="64"/>
        <end position="81"/>
    </location>
</feature>
<comment type="caution">
    <text evidence="12">The sequence shown here is derived from an EMBL/GenBank/DDBJ whole genome shotgun (WGS) entry which is preliminary data.</text>
</comment>
<sequence>MIPNLRHPRTYVSLLVLSLLVLVPLAFNSPFVYHLFVLICVYGALATAWNLVGGYAGQMSLGHAVFYGVGSYTAVLMTINFGVSPWIGMFVGAAVSAVLAVAISYPTLRLRGPFFALVTIAMLEVVKLLVVHQGNWTGGSAGLSVPLNIGLPWMIFREKLPYLLIAFGFLLATLWVAWYVRQSRLGFYLVAVREREDAAQAVGVNTTRVKIIAAVISAILTSMVGSFHAMYLTFIEPSAAFSLELSIQVAMFALIGGLGSVAGPLAGTVLVLPVAELARGWLSSLGSGTHGFIYGVILVVVVLTMPRGIVGQFGNRVRGLVDRLPRLGTITEPKVTSQLHHVARPPQGEPILKAEHLKKNFGGLKATDDVSLTLHSGEILGVIGPNGAGKTTVFNQLSGFIRPDSGSVTIAGDGGGWLSPASPNAFARAGVGRTFQIAQPFSGLSVLENIMLGAFMHTKSRAEAEQIAREVADLTDLSALLGTEAKSMTVGGLKRLEVARALATRPKVLLLDEVMAGLNPSDVEKAIAMVRRIRDSGVSVLLIEHLMQATMALSDRILVIHTGQVLTSGSPQEVVTNTEVIQAYLGKGYESAKPGAGGSERQDRATKTDAIRVQDGKGYQSAQSA</sequence>
<reference evidence="12 13" key="1">
    <citation type="submission" date="2019-12" db="EMBL/GenBank/DDBJ databases">
        <title>Comparative genomics gives insights into the taxonomy of the Azoarcus-Aromatoleum group and reveals separate origins of nif in the plant-associated Azoarcus and non-plant-associated Aromatoleum sub-groups.</title>
        <authorList>
            <person name="Lafos M."/>
            <person name="Maluk M."/>
            <person name="Batista M."/>
            <person name="Junghare M."/>
            <person name="Carmona M."/>
            <person name="Faoro H."/>
            <person name="Cruz L.M."/>
            <person name="Battistoni F."/>
            <person name="De Souza E."/>
            <person name="Pedrosa F."/>
            <person name="Chen W.-M."/>
            <person name="Poole P.S."/>
            <person name="Dixon R.A."/>
            <person name="James E.K."/>
        </authorList>
    </citation>
    <scope>NUCLEOTIDE SEQUENCE [LARGE SCALE GENOMIC DNA]</scope>
    <source>
        <strain evidence="12 13">T</strain>
    </source>
</reference>
<feature type="transmembrane region" description="Helical" evidence="10">
    <location>
        <begin position="162"/>
        <end position="180"/>
    </location>
</feature>
<dbReference type="InterPro" id="IPR003439">
    <property type="entry name" value="ABC_transporter-like_ATP-bd"/>
</dbReference>
<dbReference type="InterPro" id="IPR043428">
    <property type="entry name" value="LivM-like"/>
</dbReference>
<dbReference type="PANTHER" id="PTHR45772:SF7">
    <property type="entry name" value="AMINO ACID ABC TRANSPORTER ATP-BINDING PROTEIN"/>
    <property type="match status" value="1"/>
</dbReference>
<dbReference type="SUPFAM" id="SSF52540">
    <property type="entry name" value="P-loop containing nucleoside triphosphate hydrolases"/>
    <property type="match status" value="1"/>
</dbReference>
<feature type="compositionally biased region" description="Basic and acidic residues" evidence="9">
    <location>
        <begin position="600"/>
        <end position="615"/>
    </location>
</feature>
<feature type="transmembrane region" description="Helical" evidence="10">
    <location>
        <begin position="292"/>
        <end position="310"/>
    </location>
</feature>
<keyword evidence="4 10" id="KW-0812">Transmembrane</keyword>
<feature type="region of interest" description="Disordered" evidence="9">
    <location>
        <begin position="589"/>
        <end position="625"/>
    </location>
</feature>
<dbReference type="InterPro" id="IPR051120">
    <property type="entry name" value="ABC_AA/LPS_Transport"/>
</dbReference>
<evidence type="ECO:0000256" key="7">
    <source>
        <dbReference type="ARBA" id="ARBA00022989"/>
    </source>
</evidence>
<keyword evidence="5" id="KW-0547">Nucleotide-binding</keyword>
<keyword evidence="2" id="KW-0813">Transport</keyword>
<dbReference type="PROSITE" id="PS50893">
    <property type="entry name" value="ABC_TRANSPORTER_2"/>
    <property type="match status" value="1"/>
</dbReference>